<dbReference type="EMBL" id="JAOCDH010000011">
    <property type="protein sequence ID" value="MDH0702052.1"/>
    <property type="molecule type" value="Genomic_DNA"/>
</dbReference>
<evidence type="ECO:0000256" key="1">
    <source>
        <dbReference type="ARBA" id="ARBA00023125"/>
    </source>
</evidence>
<dbReference type="InterPro" id="IPR001647">
    <property type="entry name" value="HTH_TetR"/>
</dbReference>
<evidence type="ECO:0000313" key="4">
    <source>
        <dbReference type="EMBL" id="MDH0702052.1"/>
    </source>
</evidence>
<organism evidence="4 5">
    <name type="scientific">Ectopseudomonas toyotomiensis</name>
    <dbReference type="NCBI Taxonomy" id="554344"/>
    <lineage>
        <taxon>Bacteria</taxon>
        <taxon>Pseudomonadati</taxon>
        <taxon>Pseudomonadota</taxon>
        <taxon>Gammaproteobacteria</taxon>
        <taxon>Pseudomonadales</taxon>
        <taxon>Pseudomonadaceae</taxon>
        <taxon>Ectopseudomonas</taxon>
    </lineage>
</organism>
<dbReference type="SUPFAM" id="SSF46689">
    <property type="entry name" value="Homeodomain-like"/>
    <property type="match status" value="1"/>
</dbReference>
<comment type="caution">
    <text evidence="4">The sequence shown here is derived from an EMBL/GenBank/DDBJ whole genome shotgun (WGS) entry which is preliminary data.</text>
</comment>
<dbReference type="Gene3D" id="1.10.357.10">
    <property type="entry name" value="Tetracycline Repressor, domain 2"/>
    <property type="match status" value="1"/>
</dbReference>
<sequence length="239" mass="26789">MSIAITTDGKSGDFRSRVAAERRERMQARLLDAVLDLYQPGHGGTQPLIDDVIRAAGVSRGSFYKYFESVEHAVTALGERFTAENMRAFELLFGQAQDPALKAIGGTAMTISRAWHDPRWGGFTTHVDHVEYFTRASSTNQVVRECLAEARRQGQMHFASLDVAFDLIVGATVQARRRLVNGVEAPHAYVDEMLQRLFLGLGMQPEALAAITQAAWRRIAEYAPRLGWWRADCDWHQQP</sequence>
<keyword evidence="1 2" id="KW-0238">DNA-binding</keyword>
<evidence type="ECO:0000259" key="3">
    <source>
        <dbReference type="PROSITE" id="PS50977"/>
    </source>
</evidence>
<protein>
    <submittedName>
        <fullName evidence="4">TetR/AcrR family transcriptional regulator</fullName>
    </submittedName>
</protein>
<accession>A0AA42IM70</accession>
<proteinExistence type="predicted"/>
<gene>
    <name evidence="4" type="ORF">N5D41_11195</name>
</gene>
<feature type="DNA-binding region" description="H-T-H motif" evidence="2">
    <location>
        <begin position="48"/>
        <end position="67"/>
    </location>
</feature>
<dbReference type="AlphaFoldDB" id="A0AA42IM70"/>
<dbReference type="PROSITE" id="PS50977">
    <property type="entry name" value="HTH_TETR_2"/>
    <property type="match status" value="1"/>
</dbReference>
<dbReference type="GeneID" id="83643935"/>
<dbReference type="InterPro" id="IPR009057">
    <property type="entry name" value="Homeodomain-like_sf"/>
</dbReference>
<reference evidence="4" key="1">
    <citation type="submission" date="2022-09" db="EMBL/GenBank/DDBJ databases">
        <title>Intensive care unit water sources are persistently colonized with multi-drug resistant bacteria and are the site of extensive horizontal gene transfer of antibiotic resistance genes.</title>
        <authorList>
            <person name="Diorio-Toth L."/>
        </authorList>
    </citation>
    <scope>NUCLEOTIDE SEQUENCE</scope>
    <source>
        <strain evidence="4">GD03863</strain>
    </source>
</reference>
<dbReference type="RefSeq" id="WP_058151181.1">
    <property type="nucleotide sequence ID" value="NZ_JACFYY010000012.1"/>
</dbReference>
<evidence type="ECO:0000256" key="2">
    <source>
        <dbReference type="PROSITE-ProRule" id="PRU00335"/>
    </source>
</evidence>
<evidence type="ECO:0000313" key="5">
    <source>
        <dbReference type="Proteomes" id="UP001161137"/>
    </source>
</evidence>
<feature type="domain" description="HTH tetR-type" evidence="3">
    <location>
        <begin position="24"/>
        <end position="85"/>
    </location>
</feature>
<dbReference type="GO" id="GO:0003677">
    <property type="term" value="F:DNA binding"/>
    <property type="evidence" value="ECO:0007669"/>
    <property type="project" value="UniProtKB-UniRule"/>
</dbReference>
<dbReference type="Proteomes" id="UP001161137">
    <property type="component" value="Unassembled WGS sequence"/>
</dbReference>
<name>A0AA42IM70_9GAMM</name>